<dbReference type="InterPro" id="IPR036052">
    <property type="entry name" value="TrpB-like_PALP_sf"/>
</dbReference>
<keyword evidence="5" id="KW-1185">Reference proteome</keyword>
<sequence length="406" mass="42341">MVFDFSHFRASLVAGHPAASGPYPPALQPTLSLKAGKRALDTVSAWKGYDETPLVALDALADKTGVAAIYYKHEAGRFGLGSFKALGGAYAVFRLLAARIEAVTGKAPETADLLAGTYSDIISDLTVTCATDGNHGRSVAWGAQLFGCKAVIFIHETVSKAREDAIAHYGARVVRAKGNYDDSIREAARQAEEQGWFVVSDTSYPGYTDIPRNVMQGYSVMAEEAIRQLGGKCPTHIFIQGGVGGLAAAVTAHFWETFGANAPIVTVVEPENAACLQESAKAGSPVTVGGALDTIMAGLACGEPSIIAWPILNGGVSAFMAIEDEAAAETMRLLASGQAGAQLASGESGVAGLAGFLMASERKDWRDMLGLNAQSVVLCFGSEGDTDPALYAEIVGRTAAEVESVK</sequence>
<dbReference type="EMBL" id="VHLG01000003">
    <property type="protein sequence ID" value="TPW31600.1"/>
    <property type="molecule type" value="Genomic_DNA"/>
</dbReference>
<accession>A0A506UCE9</accession>
<evidence type="ECO:0000256" key="2">
    <source>
        <dbReference type="ARBA" id="ARBA00022898"/>
    </source>
</evidence>
<dbReference type="NCBIfam" id="NF006058">
    <property type="entry name" value="PRK08206.1"/>
    <property type="match status" value="1"/>
</dbReference>
<dbReference type="EC" id="4.3.1.15" evidence="4"/>
<feature type="domain" description="Tryptophan synthase beta chain-like PALP" evidence="3">
    <location>
        <begin position="48"/>
        <end position="360"/>
    </location>
</feature>
<dbReference type="Pfam" id="PF00291">
    <property type="entry name" value="PALP"/>
    <property type="match status" value="1"/>
</dbReference>
<dbReference type="RefSeq" id="WP_141148369.1">
    <property type="nucleotide sequence ID" value="NZ_VHLG01000003.1"/>
</dbReference>
<dbReference type="SUPFAM" id="SSF53686">
    <property type="entry name" value="Tryptophan synthase beta subunit-like PLP-dependent enzymes"/>
    <property type="match status" value="1"/>
</dbReference>
<organism evidence="4 5">
    <name type="scientific">Martelella alba</name>
    <dbReference type="NCBI Taxonomy" id="2590451"/>
    <lineage>
        <taxon>Bacteria</taxon>
        <taxon>Pseudomonadati</taxon>
        <taxon>Pseudomonadota</taxon>
        <taxon>Alphaproteobacteria</taxon>
        <taxon>Hyphomicrobiales</taxon>
        <taxon>Aurantimonadaceae</taxon>
        <taxon>Martelella</taxon>
    </lineage>
</organism>
<name>A0A506UCE9_9HYPH</name>
<dbReference type="InterPro" id="IPR010081">
    <property type="entry name" value="DiNH2opropionate_NH3_lyase"/>
</dbReference>
<dbReference type="PANTHER" id="PTHR42937:SF1">
    <property type="entry name" value="DIAMINOPROPIONATE AMMONIA-LYASE"/>
    <property type="match status" value="1"/>
</dbReference>
<dbReference type="Gene3D" id="3.40.50.1100">
    <property type="match status" value="2"/>
</dbReference>
<protein>
    <submittedName>
        <fullName evidence="4">Diaminopropionate ammonia-lyase</fullName>
        <ecNumber evidence="4">4.3.1.15</ecNumber>
    </submittedName>
</protein>
<keyword evidence="4" id="KW-0456">Lyase</keyword>
<keyword evidence="2" id="KW-0663">Pyridoxal phosphate</keyword>
<evidence type="ECO:0000313" key="5">
    <source>
        <dbReference type="Proteomes" id="UP000318801"/>
    </source>
</evidence>
<evidence type="ECO:0000259" key="3">
    <source>
        <dbReference type="Pfam" id="PF00291"/>
    </source>
</evidence>
<dbReference type="NCBIfam" id="TIGR01747">
    <property type="entry name" value="diampropi_NH3ly"/>
    <property type="match status" value="1"/>
</dbReference>
<proteinExistence type="predicted"/>
<evidence type="ECO:0000256" key="1">
    <source>
        <dbReference type="ARBA" id="ARBA00001933"/>
    </source>
</evidence>
<comment type="cofactor">
    <cofactor evidence="1">
        <name>pyridoxal 5'-phosphate</name>
        <dbReference type="ChEBI" id="CHEBI:597326"/>
    </cofactor>
</comment>
<dbReference type="PANTHER" id="PTHR42937">
    <property type="match status" value="1"/>
</dbReference>
<dbReference type="InterPro" id="IPR001926">
    <property type="entry name" value="TrpB-like_PALP"/>
</dbReference>
<dbReference type="AlphaFoldDB" id="A0A506UCE9"/>
<reference evidence="4 5" key="1">
    <citation type="submission" date="2019-06" db="EMBL/GenBank/DDBJ databases">
        <authorList>
            <person name="Li M."/>
        </authorList>
    </citation>
    <scope>NUCLEOTIDE SEQUENCE [LARGE SCALE GENOMIC DNA]</scope>
    <source>
        <strain evidence="4 5">BGMRC2036</strain>
    </source>
</reference>
<dbReference type="OrthoDB" id="34584at2"/>
<dbReference type="GO" id="GO:0030170">
    <property type="term" value="F:pyridoxal phosphate binding"/>
    <property type="evidence" value="ECO:0007669"/>
    <property type="project" value="InterPro"/>
</dbReference>
<comment type="caution">
    <text evidence="4">The sequence shown here is derived from an EMBL/GenBank/DDBJ whole genome shotgun (WGS) entry which is preliminary data.</text>
</comment>
<dbReference type="GO" id="GO:0008838">
    <property type="term" value="F:diaminopropionate ammonia-lyase activity"/>
    <property type="evidence" value="ECO:0007669"/>
    <property type="project" value="UniProtKB-EC"/>
</dbReference>
<gene>
    <name evidence="4" type="ORF">FJU08_07575</name>
</gene>
<dbReference type="Proteomes" id="UP000318801">
    <property type="component" value="Unassembled WGS sequence"/>
</dbReference>
<evidence type="ECO:0000313" key="4">
    <source>
        <dbReference type="EMBL" id="TPW31600.1"/>
    </source>
</evidence>